<gene>
    <name evidence="3" type="ORF">K466DRAFT_665008</name>
</gene>
<evidence type="ECO:0000313" key="3">
    <source>
        <dbReference type="EMBL" id="TFK84665.1"/>
    </source>
</evidence>
<dbReference type="STRING" id="1314778.A0A5C3P4S1"/>
<feature type="compositionally biased region" description="Low complexity" evidence="1">
    <location>
        <begin position="1"/>
        <end position="29"/>
    </location>
</feature>
<accession>A0A5C3P4S1</accession>
<keyword evidence="4" id="KW-1185">Reference proteome</keyword>
<keyword evidence="2" id="KW-0812">Transmembrane</keyword>
<evidence type="ECO:0000256" key="1">
    <source>
        <dbReference type="SAM" id="MobiDB-lite"/>
    </source>
</evidence>
<feature type="compositionally biased region" description="Low complexity" evidence="1">
    <location>
        <begin position="57"/>
        <end position="73"/>
    </location>
</feature>
<feature type="compositionally biased region" description="Low complexity" evidence="1">
    <location>
        <begin position="111"/>
        <end position="122"/>
    </location>
</feature>
<keyword evidence="3" id="KW-0378">Hydrolase</keyword>
<feature type="compositionally biased region" description="Basic and acidic residues" evidence="1">
    <location>
        <begin position="43"/>
        <end position="56"/>
    </location>
</feature>
<protein>
    <submittedName>
        <fullName evidence="3">Glycoside hydrolase family 16 protein</fullName>
    </submittedName>
</protein>
<reference evidence="3 4" key="1">
    <citation type="journal article" date="2019" name="Nat. Ecol. Evol.">
        <title>Megaphylogeny resolves global patterns of mushroom evolution.</title>
        <authorList>
            <person name="Varga T."/>
            <person name="Krizsan K."/>
            <person name="Foldi C."/>
            <person name="Dima B."/>
            <person name="Sanchez-Garcia M."/>
            <person name="Sanchez-Ramirez S."/>
            <person name="Szollosi G.J."/>
            <person name="Szarkandi J.G."/>
            <person name="Papp V."/>
            <person name="Albert L."/>
            <person name="Andreopoulos W."/>
            <person name="Angelini C."/>
            <person name="Antonin V."/>
            <person name="Barry K.W."/>
            <person name="Bougher N.L."/>
            <person name="Buchanan P."/>
            <person name="Buyck B."/>
            <person name="Bense V."/>
            <person name="Catcheside P."/>
            <person name="Chovatia M."/>
            <person name="Cooper J."/>
            <person name="Damon W."/>
            <person name="Desjardin D."/>
            <person name="Finy P."/>
            <person name="Geml J."/>
            <person name="Haridas S."/>
            <person name="Hughes K."/>
            <person name="Justo A."/>
            <person name="Karasinski D."/>
            <person name="Kautmanova I."/>
            <person name="Kiss B."/>
            <person name="Kocsube S."/>
            <person name="Kotiranta H."/>
            <person name="LaButti K.M."/>
            <person name="Lechner B.E."/>
            <person name="Liimatainen K."/>
            <person name="Lipzen A."/>
            <person name="Lukacs Z."/>
            <person name="Mihaltcheva S."/>
            <person name="Morgado L.N."/>
            <person name="Niskanen T."/>
            <person name="Noordeloos M.E."/>
            <person name="Ohm R.A."/>
            <person name="Ortiz-Santana B."/>
            <person name="Ovrebo C."/>
            <person name="Racz N."/>
            <person name="Riley R."/>
            <person name="Savchenko A."/>
            <person name="Shiryaev A."/>
            <person name="Soop K."/>
            <person name="Spirin V."/>
            <person name="Szebenyi C."/>
            <person name="Tomsovsky M."/>
            <person name="Tulloss R.E."/>
            <person name="Uehling J."/>
            <person name="Grigoriev I.V."/>
            <person name="Vagvolgyi C."/>
            <person name="Papp T."/>
            <person name="Martin F.M."/>
            <person name="Miettinen O."/>
            <person name="Hibbett D.S."/>
            <person name="Nagy L.G."/>
        </authorList>
    </citation>
    <scope>NUCLEOTIDE SEQUENCE [LARGE SCALE GENOMIC DNA]</scope>
    <source>
        <strain evidence="3 4">HHB13444</strain>
    </source>
</reference>
<keyword evidence="2" id="KW-1133">Transmembrane helix</keyword>
<organism evidence="3 4">
    <name type="scientific">Polyporus arcularius HHB13444</name>
    <dbReference type="NCBI Taxonomy" id="1314778"/>
    <lineage>
        <taxon>Eukaryota</taxon>
        <taxon>Fungi</taxon>
        <taxon>Dikarya</taxon>
        <taxon>Basidiomycota</taxon>
        <taxon>Agaricomycotina</taxon>
        <taxon>Agaricomycetes</taxon>
        <taxon>Polyporales</taxon>
        <taxon>Polyporaceae</taxon>
        <taxon>Polyporus</taxon>
    </lineage>
</organism>
<dbReference type="Proteomes" id="UP000308197">
    <property type="component" value="Unassembled WGS sequence"/>
</dbReference>
<feature type="region of interest" description="Disordered" evidence="1">
    <location>
        <begin position="91"/>
        <end position="149"/>
    </location>
</feature>
<keyword evidence="2" id="KW-0472">Membrane</keyword>
<sequence>MPAPNLPSSSSSSASSSSSSSPRPSTSAEHSSDAHQTGFFIPDHAEPDSPGDESRDPFSTPSASLPSSPKPASVVSFSGFADRPLNKRYDSRVSVQSALRKSTTDIEELGASSSARSQARNSFMPPRLMRPALPTSPKATSRMSTMSRVRKPMRSTMLTGAIEKPWLSQKDKMAILSHWVVYLIALLGIAGGAIRCYFTWKTTLRLGNLCLVMEDNFDTFDTENTWTHEVSMSGFG</sequence>
<evidence type="ECO:0000313" key="4">
    <source>
        <dbReference type="Proteomes" id="UP000308197"/>
    </source>
</evidence>
<feature type="region of interest" description="Disordered" evidence="1">
    <location>
        <begin position="1"/>
        <end position="73"/>
    </location>
</feature>
<dbReference type="InParanoid" id="A0A5C3P4S1"/>
<dbReference type="GO" id="GO:0016787">
    <property type="term" value="F:hydrolase activity"/>
    <property type="evidence" value="ECO:0007669"/>
    <property type="project" value="UniProtKB-KW"/>
</dbReference>
<proteinExistence type="predicted"/>
<name>A0A5C3P4S1_9APHY</name>
<evidence type="ECO:0000256" key="2">
    <source>
        <dbReference type="SAM" id="Phobius"/>
    </source>
</evidence>
<dbReference type="AlphaFoldDB" id="A0A5C3P4S1"/>
<feature type="compositionally biased region" description="Polar residues" evidence="1">
    <location>
        <begin position="137"/>
        <end position="147"/>
    </location>
</feature>
<dbReference type="EMBL" id="ML211301">
    <property type="protein sequence ID" value="TFK84665.1"/>
    <property type="molecule type" value="Genomic_DNA"/>
</dbReference>
<feature type="transmembrane region" description="Helical" evidence="2">
    <location>
        <begin position="179"/>
        <end position="198"/>
    </location>
</feature>